<dbReference type="GO" id="GO:0000139">
    <property type="term" value="C:Golgi membrane"/>
    <property type="evidence" value="ECO:0007669"/>
    <property type="project" value="UniProtKB-SubCell"/>
</dbReference>
<reference evidence="12" key="1">
    <citation type="submission" date="2014-05" db="EMBL/GenBank/DDBJ databases">
        <title>The transcriptome of the halophilic microalga Tetraselmis sp. GSL018 isolated from the Great Salt Lake, Utah.</title>
        <authorList>
            <person name="Jinkerson R.E."/>
            <person name="D'Adamo S."/>
            <person name="Posewitz M.C."/>
        </authorList>
    </citation>
    <scope>NUCLEOTIDE SEQUENCE</scope>
    <source>
        <strain evidence="12">GSL018</strain>
    </source>
</reference>
<dbReference type="GO" id="GO:0008378">
    <property type="term" value="F:galactosyltransferase activity"/>
    <property type="evidence" value="ECO:0007669"/>
    <property type="project" value="TreeGrafter"/>
</dbReference>
<evidence type="ECO:0000256" key="7">
    <source>
        <dbReference type="ARBA" id="ARBA00022968"/>
    </source>
</evidence>
<evidence type="ECO:0000256" key="1">
    <source>
        <dbReference type="ARBA" id="ARBA00004323"/>
    </source>
</evidence>
<accession>A0A061R181</accession>
<evidence type="ECO:0000256" key="3">
    <source>
        <dbReference type="ARBA" id="ARBA00008661"/>
    </source>
</evidence>
<comment type="subcellular location">
    <subcellularLocation>
        <location evidence="1">Golgi apparatus membrane</location>
        <topology evidence="1">Single-pass type II membrane protein</topology>
    </subcellularLocation>
</comment>
<evidence type="ECO:0000256" key="4">
    <source>
        <dbReference type="ARBA" id="ARBA00022676"/>
    </source>
</evidence>
<dbReference type="PANTHER" id="PTHR11214">
    <property type="entry name" value="BETA-1,3-N-ACETYLGLUCOSAMINYLTRANSFERASE"/>
    <property type="match status" value="1"/>
</dbReference>
<feature type="transmembrane region" description="Helical" evidence="11">
    <location>
        <begin position="12"/>
        <end position="30"/>
    </location>
</feature>
<protein>
    <submittedName>
        <fullName evidence="12">Galactosylxylosylprotein 3-beta-galactosyltransferase</fullName>
    </submittedName>
</protein>
<dbReference type="AlphaFoldDB" id="A0A061R181"/>
<evidence type="ECO:0000313" key="12">
    <source>
        <dbReference type="EMBL" id="JAC64470.1"/>
    </source>
</evidence>
<evidence type="ECO:0000256" key="5">
    <source>
        <dbReference type="ARBA" id="ARBA00022679"/>
    </source>
</evidence>
<dbReference type="PANTHER" id="PTHR11214:SF3">
    <property type="entry name" value="BETA-1,3-GALACTOSYLTRANSFERASE 6"/>
    <property type="match status" value="1"/>
</dbReference>
<keyword evidence="5 12" id="KW-0808">Transferase</keyword>
<dbReference type="Gene3D" id="3.90.550.50">
    <property type="match status" value="1"/>
</dbReference>
<name>A0A061R181_9CHLO</name>
<proteinExistence type="inferred from homology"/>
<sequence length="710" mass="79082">MRLPSSLNIRRAGVVFAISLVLCILFYLLASDATKHGSIKCNCSHKNLWEGEVLLFSRRKTTCLPRQSLDQVHYPQQGSMFGNLFVQLDCPSLTKQGIYQSTVSSYVPSTLFPLSRIAGRERQLGSSNGLAATLTLLVGILSTCDAIKQRMAARTTWMRFAAPEGAAWKAVFLLGSQCQNHLQREQEKFGDLHFLPVEESYYTLTPKVLGFFEYAERVGAQYALKTDDDTFVFVDRILAELERMPEACLYWGGSEKLPELHQYRGSGIDVPLNKWYISEDDFNVLAGTRYMAGGAYVLSKDLVRKVNENVRWLDLPRNLPEDAVVGRLLGSAEYAACHCSDTRVLKHITDFQGAQLFHPSVYPCERADISRRVLSIHGMKNTNHAYEVFRYATQPHELECSVGERVYSGFSAAKFWGRALPRESLAINPIEKTSHLHQRLRSLKPDPWRRRNDFVPYDAPAAAAGPPTAERTPAGNASGPELVPLRAVLRGAAGEGRPGGRGRVPLPWCVRLLWISQAMEILARLSRMRTLLCDIDLNSFFVEPRTAELRLDRGFLPVRYANDTRHHGGSFCFRDAQCHACFGGAARQWLPAARCNTTAGRCVGFDAASQVQVVLNSVIGPLAVPGWSKIGRERSKSGQRDFELEIESMKDRFVSFDHRGPPTAADALTQNASLMIQDAVRGAECRDCIRRSVPSLVQALESLMGKPPGS</sequence>
<organism evidence="12">
    <name type="scientific">Tetraselmis sp. GSL018</name>
    <dbReference type="NCBI Taxonomy" id="582737"/>
    <lineage>
        <taxon>Eukaryota</taxon>
        <taxon>Viridiplantae</taxon>
        <taxon>Chlorophyta</taxon>
        <taxon>core chlorophytes</taxon>
        <taxon>Chlorodendrophyceae</taxon>
        <taxon>Chlorodendrales</taxon>
        <taxon>Chlorodendraceae</taxon>
        <taxon>Tetraselmis</taxon>
    </lineage>
</organism>
<dbReference type="Pfam" id="PF01762">
    <property type="entry name" value="Galactosyl_T"/>
    <property type="match status" value="1"/>
</dbReference>
<evidence type="ECO:0000256" key="8">
    <source>
        <dbReference type="ARBA" id="ARBA00022989"/>
    </source>
</evidence>
<comment type="similarity">
    <text evidence="3">Belongs to the glycosyltransferase 31 family.</text>
</comment>
<comment type="pathway">
    <text evidence="2">Protein modification; protein glycosylation.</text>
</comment>
<evidence type="ECO:0000256" key="10">
    <source>
        <dbReference type="ARBA" id="ARBA00023136"/>
    </source>
</evidence>
<evidence type="ECO:0000256" key="9">
    <source>
        <dbReference type="ARBA" id="ARBA00023034"/>
    </source>
</evidence>
<evidence type="ECO:0000256" key="6">
    <source>
        <dbReference type="ARBA" id="ARBA00022692"/>
    </source>
</evidence>
<keyword evidence="10 11" id="KW-0472">Membrane</keyword>
<gene>
    <name evidence="12" type="primary">B3GALT6</name>
    <name evidence="12" type="ORF">TSPGSL018_18241</name>
</gene>
<keyword evidence="8 11" id="KW-1133">Transmembrane helix</keyword>
<dbReference type="EMBL" id="GBEZ01022368">
    <property type="protein sequence ID" value="JAC64470.1"/>
    <property type="molecule type" value="Transcribed_RNA"/>
</dbReference>
<keyword evidence="6 11" id="KW-0812">Transmembrane</keyword>
<dbReference type="InterPro" id="IPR002659">
    <property type="entry name" value="Glyco_trans_31"/>
</dbReference>
<keyword evidence="4 12" id="KW-0328">Glycosyltransferase</keyword>
<keyword evidence="9" id="KW-0333">Golgi apparatus</keyword>
<evidence type="ECO:0000256" key="2">
    <source>
        <dbReference type="ARBA" id="ARBA00004922"/>
    </source>
</evidence>
<dbReference type="UniPathway" id="UPA00378"/>
<evidence type="ECO:0000256" key="11">
    <source>
        <dbReference type="SAM" id="Phobius"/>
    </source>
</evidence>
<keyword evidence="7" id="KW-0735">Signal-anchor</keyword>